<evidence type="ECO:0000259" key="3">
    <source>
        <dbReference type="Pfam" id="PF13026"/>
    </source>
</evidence>
<feature type="signal peptide" evidence="1">
    <location>
        <begin position="1"/>
        <end position="19"/>
    </location>
</feature>
<dbReference type="Gene3D" id="3.10.450.590">
    <property type="match status" value="1"/>
</dbReference>
<dbReference type="CDD" id="cd12797">
    <property type="entry name" value="M23_peptidase"/>
    <property type="match status" value="1"/>
</dbReference>
<evidence type="ECO:0000313" key="4">
    <source>
        <dbReference type="EMBL" id="RDK86959.1"/>
    </source>
</evidence>
<dbReference type="GO" id="GO:0004222">
    <property type="term" value="F:metalloendopeptidase activity"/>
    <property type="evidence" value="ECO:0007669"/>
    <property type="project" value="TreeGrafter"/>
</dbReference>
<dbReference type="Gene3D" id="2.70.70.10">
    <property type="entry name" value="Glucose Permease (Domain IIA)"/>
    <property type="match status" value="1"/>
</dbReference>
<evidence type="ECO:0000259" key="2">
    <source>
        <dbReference type="Pfam" id="PF01551"/>
    </source>
</evidence>
<accession>A0A370QFA3</accession>
<evidence type="ECO:0000313" key="5">
    <source>
        <dbReference type="Proteomes" id="UP000255317"/>
    </source>
</evidence>
<dbReference type="EMBL" id="QRAO01000002">
    <property type="protein sequence ID" value="RDK86959.1"/>
    <property type="molecule type" value="Genomic_DNA"/>
</dbReference>
<feature type="chain" id="PRO_5016943418" evidence="1">
    <location>
        <begin position="20"/>
        <end position="321"/>
    </location>
</feature>
<dbReference type="Pfam" id="PF01551">
    <property type="entry name" value="Peptidase_M23"/>
    <property type="match status" value="1"/>
</dbReference>
<organism evidence="4 5">
    <name type="scientific">Marinirhabdus gelatinilytica</name>
    <dbReference type="NCBI Taxonomy" id="1703343"/>
    <lineage>
        <taxon>Bacteria</taxon>
        <taxon>Pseudomonadati</taxon>
        <taxon>Bacteroidota</taxon>
        <taxon>Flavobacteriia</taxon>
        <taxon>Flavobacteriales</taxon>
        <taxon>Flavobacteriaceae</taxon>
    </lineage>
</organism>
<dbReference type="Pfam" id="PF13026">
    <property type="entry name" value="DUF3887"/>
    <property type="match status" value="1"/>
</dbReference>
<sequence>MKKYIFLLALGLIATPFLSQSEKNVLALTKVQDNYNAKQYDTIHAMLSESFKQKVSPMAIRQLLGTFQKNFGNFTSFTFVESDGGRDSFLGTFENGQQNIGIYVNDANEIAGLLFKPVETNRPPKFERNITKLRLPFDGEWLTFWGGTEKAQNYHVSTKVQQGAFDFLKLGKNNRSYQRSGTRNEDYYAFGQPLYAVCDAKVHEVITGVEDNRPGIMNAAQVLGNSVILKTDNDEYIVYAHLEKGTIAVKVGDTVKKGQYLGNVGNSGNSSEAHLHLHIQDGPNLMTAVGVRCFFEEVVVNGELKKDYSPVRLDRIAMPEK</sequence>
<name>A0A370QFA3_9FLAO</name>
<evidence type="ECO:0000256" key="1">
    <source>
        <dbReference type="SAM" id="SignalP"/>
    </source>
</evidence>
<feature type="domain" description="M23ase beta-sheet core" evidence="2">
    <location>
        <begin position="191"/>
        <end position="281"/>
    </location>
</feature>
<proteinExistence type="predicted"/>
<comment type="caution">
    <text evidence="4">The sequence shown here is derived from an EMBL/GenBank/DDBJ whole genome shotgun (WGS) entry which is preliminary data.</text>
</comment>
<keyword evidence="5" id="KW-1185">Reference proteome</keyword>
<protein>
    <submittedName>
        <fullName evidence="4">Uncharacterized protein DUF3887</fullName>
    </submittedName>
</protein>
<dbReference type="PANTHER" id="PTHR21666:SF270">
    <property type="entry name" value="MUREIN HYDROLASE ACTIVATOR ENVC"/>
    <property type="match status" value="1"/>
</dbReference>
<dbReference type="PANTHER" id="PTHR21666">
    <property type="entry name" value="PEPTIDASE-RELATED"/>
    <property type="match status" value="1"/>
</dbReference>
<dbReference type="InterPro" id="IPR024981">
    <property type="entry name" value="DUF3887"/>
</dbReference>
<keyword evidence="1" id="KW-0732">Signal</keyword>
<dbReference type="AlphaFoldDB" id="A0A370QFA3"/>
<feature type="domain" description="DUF3887" evidence="3">
    <location>
        <begin position="30"/>
        <end position="113"/>
    </location>
</feature>
<reference evidence="4 5" key="1">
    <citation type="submission" date="2018-07" db="EMBL/GenBank/DDBJ databases">
        <title>Genomic Encyclopedia of Type Strains, Phase IV (KMG-IV): sequencing the most valuable type-strain genomes for metagenomic binning, comparative biology and taxonomic classification.</title>
        <authorList>
            <person name="Goeker M."/>
        </authorList>
    </citation>
    <scope>NUCLEOTIDE SEQUENCE [LARGE SCALE GENOMIC DNA]</scope>
    <source>
        <strain evidence="4 5">DSM 101478</strain>
    </source>
</reference>
<dbReference type="InterPro" id="IPR011055">
    <property type="entry name" value="Dup_hybrid_motif"/>
</dbReference>
<dbReference type="InterPro" id="IPR016047">
    <property type="entry name" value="M23ase_b-sheet_dom"/>
</dbReference>
<dbReference type="OrthoDB" id="9809488at2"/>
<dbReference type="InterPro" id="IPR050570">
    <property type="entry name" value="Cell_wall_metabolism_enzyme"/>
</dbReference>
<dbReference type="RefSeq" id="WP_115123178.1">
    <property type="nucleotide sequence ID" value="NZ_QRAO01000002.1"/>
</dbReference>
<gene>
    <name evidence="4" type="ORF">C8D94_102137</name>
</gene>
<dbReference type="SUPFAM" id="SSF51261">
    <property type="entry name" value="Duplicated hybrid motif"/>
    <property type="match status" value="1"/>
</dbReference>
<dbReference type="Proteomes" id="UP000255317">
    <property type="component" value="Unassembled WGS sequence"/>
</dbReference>